<dbReference type="PANTHER" id="PTHR33607:SF2">
    <property type="entry name" value="ENDONUCLEASE-1"/>
    <property type="match status" value="1"/>
</dbReference>
<keyword evidence="1" id="KW-0540">Nuclease</keyword>
<proteinExistence type="predicted"/>
<dbReference type="EMBL" id="BORJ01000013">
    <property type="protein sequence ID" value="GIN98230.1"/>
    <property type="molecule type" value="Genomic_DNA"/>
</dbReference>
<dbReference type="GO" id="GO:0016787">
    <property type="term" value="F:hydrolase activity"/>
    <property type="evidence" value="ECO:0007669"/>
    <property type="project" value="UniProtKB-KW"/>
</dbReference>
<accession>A0A429X3S1</accession>
<sequence>MTVHLELSFEELEKTLRRLREEEIVYYDEKKDRDAVMKYYRKVNIRKPKFQQFHSLLERTHKNRLPYFISKDQFLYTWVDLQPDCTIKSIYSGKEDDPAELIRKDFEVSRRYEEFQDFLANREQTFIHQPVPEELKFNAEHIVPQSWFIGREPMKGDLHHLFACEPSCNAARSNFPYFDFPNYNPESPAETIRNHCGVAASNLFEPEFGKGTVARAMLYFLLRYPKSIKKRFRSKVNFNLLRDWNQKFPPDLYEKHRNQAIYHIQGNRNPFIDFPELADVLYIPLRW</sequence>
<evidence type="ECO:0000313" key="4">
    <source>
        <dbReference type="EMBL" id="GIN98230.1"/>
    </source>
</evidence>
<keyword evidence="5" id="KW-0255">Endonuclease</keyword>
<keyword evidence="2" id="KW-0378">Hydrolase</keyword>
<dbReference type="Proteomes" id="UP000680670">
    <property type="component" value="Unassembled WGS sequence"/>
</dbReference>
<comment type="caution">
    <text evidence="5">The sequence shown here is derived from an EMBL/GenBank/DDBJ whole genome shotgun (WGS) entry which is preliminary data.</text>
</comment>
<dbReference type="InterPro" id="IPR007346">
    <property type="entry name" value="Endonuclease-I"/>
</dbReference>
<dbReference type="Proteomes" id="UP000287296">
    <property type="component" value="Unassembled WGS sequence"/>
</dbReference>
<organism evidence="5 6">
    <name type="scientific">Siminovitchia terrae</name>
    <name type="common">Bacillus terrae</name>
    <dbReference type="NCBI Taxonomy" id="1914933"/>
    <lineage>
        <taxon>Bacteria</taxon>
        <taxon>Bacillati</taxon>
        <taxon>Bacillota</taxon>
        <taxon>Bacilli</taxon>
        <taxon>Bacillales</taxon>
        <taxon>Bacillaceae</taxon>
        <taxon>Siminovitchia</taxon>
    </lineage>
</organism>
<dbReference type="EMBL" id="QYTW02000025">
    <property type="protein sequence ID" value="RST58037.1"/>
    <property type="molecule type" value="Genomic_DNA"/>
</dbReference>
<reference evidence="5 6" key="1">
    <citation type="submission" date="2018-12" db="EMBL/GenBank/DDBJ databases">
        <authorList>
            <person name="Sun L."/>
            <person name="Chen Z."/>
        </authorList>
    </citation>
    <scope>NUCLEOTIDE SEQUENCE [LARGE SCALE GENOMIC DNA]</scope>
    <source>
        <strain evidence="5 6">LMG 29736</strain>
    </source>
</reference>
<keyword evidence="7" id="KW-1185">Reference proteome</keyword>
<evidence type="ECO:0000313" key="5">
    <source>
        <dbReference type="EMBL" id="RST58037.1"/>
    </source>
</evidence>
<evidence type="ECO:0000256" key="1">
    <source>
        <dbReference type="ARBA" id="ARBA00022722"/>
    </source>
</evidence>
<dbReference type="OrthoDB" id="9801679at2"/>
<evidence type="ECO:0000256" key="2">
    <source>
        <dbReference type="ARBA" id="ARBA00022801"/>
    </source>
</evidence>
<dbReference type="AlphaFoldDB" id="A0A429X3S1"/>
<evidence type="ECO:0000313" key="6">
    <source>
        <dbReference type="Proteomes" id="UP000287296"/>
    </source>
</evidence>
<feature type="coiled-coil region" evidence="3">
    <location>
        <begin position="2"/>
        <end position="29"/>
    </location>
</feature>
<gene>
    <name evidence="5" type="ORF">D5F11_019840</name>
    <name evidence="4" type="ORF">J6TS1_41000</name>
</gene>
<dbReference type="Pfam" id="PF04231">
    <property type="entry name" value="Endonuclease_1"/>
    <property type="match status" value="1"/>
</dbReference>
<reference evidence="4 7" key="2">
    <citation type="submission" date="2021-03" db="EMBL/GenBank/DDBJ databases">
        <title>Antimicrobial resistance genes in bacteria isolated from Japanese honey, and their potential for conferring macrolide and lincosamide resistance in the American foulbrood pathogen Paenibacillus larvae.</title>
        <authorList>
            <person name="Okamoto M."/>
            <person name="Kumagai M."/>
            <person name="Kanamori H."/>
            <person name="Takamatsu D."/>
        </authorList>
    </citation>
    <scope>NUCLEOTIDE SEQUENCE [LARGE SCALE GENOMIC DNA]</scope>
    <source>
        <strain evidence="4 7">J6TS1</strain>
    </source>
</reference>
<dbReference type="SUPFAM" id="SSF54060">
    <property type="entry name" value="His-Me finger endonucleases"/>
    <property type="match status" value="1"/>
</dbReference>
<evidence type="ECO:0000256" key="3">
    <source>
        <dbReference type="SAM" id="Coils"/>
    </source>
</evidence>
<dbReference type="PANTHER" id="PTHR33607">
    <property type="entry name" value="ENDONUCLEASE-1"/>
    <property type="match status" value="1"/>
</dbReference>
<dbReference type="InterPro" id="IPR044925">
    <property type="entry name" value="His-Me_finger_sf"/>
</dbReference>
<keyword evidence="3" id="KW-0175">Coiled coil</keyword>
<dbReference type="GO" id="GO:0004519">
    <property type="term" value="F:endonuclease activity"/>
    <property type="evidence" value="ECO:0007669"/>
    <property type="project" value="UniProtKB-KW"/>
</dbReference>
<dbReference type="RefSeq" id="WP_120117724.1">
    <property type="nucleotide sequence ID" value="NZ_BORI01000011.1"/>
</dbReference>
<name>A0A429X3S1_SIMTE</name>
<protein>
    <submittedName>
        <fullName evidence="5">Endonuclease I</fullName>
    </submittedName>
</protein>
<evidence type="ECO:0000313" key="7">
    <source>
        <dbReference type="Proteomes" id="UP000680670"/>
    </source>
</evidence>